<comment type="caution">
    <text evidence="5">The sequence shown here is derived from an EMBL/GenBank/DDBJ whole genome shotgun (WGS) entry which is preliminary data.</text>
</comment>
<feature type="transmembrane region" description="Helical" evidence="3">
    <location>
        <begin position="101"/>
        <end position="123"/>
    </location>
</feature>
<reference evidence="6" key="1">
    <citation type="submission" date="2017-09" db="EMBL/GenBank/DDBJ databases">
        <title>Depth-based differentiation of microbial function through sediment-hosted aquifers and enrichment of novel symbionts in the deep terrestrial subsurface.</title>
        <authorList>
            <person name="Probst A.J."/>
            <person name="Ladd B."/>
            <person name="Jarett J.K."/>
            <person name="Geller-Mcgrath D.E."/>
            <person name="Sieber C.M.K."/>
            <person name="Emerson J.B."/>
            <person name="Anantharaman K."/>
            <person name="Thomas B.C."/>
            <person name="Malmstrom R."/>
            <person name="Stieglmeier M."/>
            <person name="Klingl A."/>
            <person name="Woyke T."/>
            <person name="Ryan C.M."/>
            <person name="Banfield J.F."/>
        </authorList>
    </citation>
    <scope>NUCLEOTIDE SEQUENCE [LARGE SCALE GENOMIC DNA]</scope>
</reference>
<dbReference type="Pfam" id="PF18895">
    <property type="entry name" value="T4SS_pilin"/>
    <property type="match status" value="1"/>
</dbReference>
<organism evidence="5 6">
    <name type="scientific">Candidatus Magasanikbacteria bacterium CG10_big_fil_rev_8_21_14_0_10_36_16</name>
    <dbReference type="NCBI Taxonomy" id="1974645"/>
    <lineage>
        <taxon>Bacteria</taxon>
        <taxon>Candidatus Magasanikiibacteriota</taxon>
    </lineage>
</organism>
<name>A0A2H0TYM0_9BACT</name>
<dbReference type="Pfam" id="PF01833">
    <property type="entry name" value="TIG"/>
    <property type="match status" value="1"/>
</dbReference>
<dbReference type="Gene3D" id="2.60.120.200">
    <property type="match status" value="1"/>
</dbReference>
<evidence type="ECO:0000256" key="1">
    <source>
        <dbReference type="ARBA" id="ARBA00022729"/>
    </source>
</evidence>
<dbReference type="SUPFAM" id="SSF49899">
    <property type="entry name" value="Concanavalin A-like lectins/glucanases"/>
    <property type="match status" value="1"/>
</dbReference>
<feature type="transmembrane region" description="Helical" evidence="3">
    <location>
        <begin position="58"/>
        <end position="80"/>
    </location>
</feature>
<evidence type="ECO:0000313" key="6">
    <source>
        <dbReference type="Proteomes" id="UP000230852"/>
    </source>
</evidence>
<evidence type="ECO:0000313" key="5">
    <source>
        <dbReference type="EMBL" id="PIR78314.1"/>
    </source>
</evidence>
<keyword evidence="1" id="KW-0732">Signal</keyword>
<dbReference type="SUPFAM" id="SSF81296">
    <property type="entry name" value="E set domains"/>
    <property type="match status" value="1"/>
</dbReference>
<protein>
    <recommendedName>
        <fullName evidence="4">LamG-like jellyroll fold domain-containing protein</fullName>
    </recommendedName>
</protein>
<feature type="domain" description="LamG-like jellyroll fold" evidence="4">
    <location>
        <begin position="675"/>
        <end position="812"/>
    </location>
</feature>
<dbReference type="InterPro" id="IPR013320">
    <property type="entry name" value="ConA-like_dom_sf"/>
</dbReference>
<feature type="non-terminal residue" evidence="5">
    <location>
        <position position="1865"/>
    </location>
</feature>
<keyword evidence="3" id="KW-1133">Transmembrane helix</keyword>
<evidence type="ECO:0000256" key="2">
    <source>
        <dbReference type="ARBA" id="ARBA00023157"/>
    </source>
</evidence>
<dbReference type="InterPro" id="IPR014756">
    <property type="entry name" value="Ig_E-set"/>
</dbReference>
<dbReference type="SMART" id="SM00560">
    <property type="entry name" value="LamGL"/>
    <property type="match status" value="1"/>
</dbReference>
<dbReference type="Pfam" id="PF13385">
    <property type="entry name" value="Laminin_G_3"/>
    <property type="match status" value="1"/>
</dbReference>
<accession>A0A2H0TYM0</accession>
<keyword evidence="2" id="KW-1015">Disulfide bond</keyword>
<gene>
    <name evidence="5" type="ORF">COU28_02275</name>
</gene>
<sequence length="1865" mass="200720">MKLFKNKKFKFLFLGLFLAFSLVTILALPVLAQTDTSTLGTNVIDQNIALGSTDIRVTVVRIINTVLGLLGIIAVGIVLYGGFVYMTAGGDDTKISTAKKILTNGIIGLVIILSSFAITKFVLNKLAEATGLNGGGGGDNTNILGNCHEPESEWYALHGADINYCPQFCAEANFVVQSITPSTKGDDVVGMNNVIIRAVFSRAVAGNVADAVKIEKNGLNVTASFTLQFAEGNKIIEAIPNDDCTENLSDGKCLGAGSYTVNILNIKDVNGNLLEIVTSCGTYSRDASFKIDTENIIDKRDPILSNVTLNGQSGSDIELIAGRSYIVTSTIDDRNAVSYGGNSFVSIKIYKQGDSGHVIESHLNGPATINPNNPGDKPGSSPKFSFNYGYRAQPDSNFQLGIPYTLEVVGHDIDNNTTTQILTFIIIPASCTNGVQDSNETGIDTGGVCRGGLGDSCKVQTDCSTSFKCLNADDNLCNPSSPTDVCLCKKWPYIEKVDKNNGAAGNWITISGRNFGNSNGEIYFNYDINGDHVFDYTNVVSLAQCRGNDVWHDNWIIAEVPEKPIGITVNPIISVKNLELAGTNSDSTSTPAYSSSLSQGHILDLHLNESSGANIVDSSGKGNNLQVVGTITYGANGKFDKAFSFEKDADSSTVTTSESGFLKLRVNPGQSLDLQQGSIFAWIKKSSPVIYADTIVSKSSSYGLFVASNGQLAVGEWYTDGLDHGGSTGRVISSGTNVVDGQWHQVGLVFNHGVENSTKLYVDGDLVFTTTTQFYTGYLGDFVVGANNGGGAQFYTGLIDEVNIWNRVLSQDEITSLYNTVAPSYKFTDFTNDDFGPRTADIPDFVSFTYNDIKRPGLCSVKTFAGTTSAEPKTLVTAIGKAFAASIGNLIFGNTPSGIVNWSNELITSAVPFANEGKSAVYVQLPATTDASGKSVPGETSNAVLFTVEGVGANINPIITSITPATTTVGSYITISGRNFGSNQGSGYVTIGGRVSAPLPDYCSTDWSDTEIVAKVAVGTALGADNVYVITDSGKTTSSTDAFVNIVTGEPRPSICEVTPNQGSAPLAGNDFLTLTGENFSLQADGIYFWGNSATTNIEDDLGASWFSTSTFVSYTNTELKAKIPYNSTTGLSMNSGPIVVKANGQFSNGINYQVIDCRLPNQSSPANWQCCQSGPEAGIWKNGNFVCQDTTRDGGYVWRFTTGKMPEVFSVLEQCDLTDTGGVVPSPTPWSVRDAGKIACVNAQIQAVFTLNIATTTENLANFDIYTCGDDGNNSIDCVVTSTDVTGDFIKDVTADTIVFHKTTASGGPNLPKNTWYLVAMKPELHSYKTVFQAGDWVVKTEKIQEPSNKGCDVGGKHYAYCFDFKTTNEVDDMCKLVGALINPTSWTTEILGVIQSDMFRIDYDLQNIFNVDLVHPKYFDVQGITNQQCISMGVDGLGWVWGPTDHPANSVTAQPINSSPPIPYHTDSRGVATAWRDNMSTNGSDIFATYENKDISHDYNLLDVFSVSANYSVNSLDNIKTVQDPTSKYSLFGNFSLKANFTIDDASEETIINETLANYPVDYYSFFMSHDYYRFILSKKDEYRLYIDDDYFLNNINGVLSINQHTKTLHFFYGSIDLSYVVPSDTTDFNVVVEKSGDQIKLKVGGIVVDSKTFLNDIKKTSDLVLGNVLDISGNTNENNLLRGNISLLTIHNDEGLSSTIEATSTIYVDLGNPRVIGKWPSCTEACVNAEIGAQFNQIMVTSTYLGQGITLQRCSDENCISFVGSSIPVDVHNDSNSQVTMYSSPNDLVSSTWYLVTVSSSIKADGGTSPSGGKIEGNQVNPITWKFKTKNSSEPCAIDTVDVVPDPFSAYYIGQKQIYKAV</sequence>
<dbReference type="EMBL" id="PFBU01000044">
    <property type="protein sequence ID" value="PIR78314.1"/>
    <property type="molecule type" value="Genomic_DNA"/>
</dbReference>
<evidence type="ECO:0000259" key="4">
    <source>
        <dbReference type="SMART" id="SM00560"/>
    </source>
</evidence>
<dbReference type="InterPro" id="IPR043993">
    <property type="entry name" value="T4SS_pilin"/>
</dbReference>
<proteinExistence type="predicted"/>
<dbReference type="Gene3D" id="2.60.40.10">
    <property type="entry name" value="Immunoglobulins"/>
    <property type="match status" value="4"/>
</dbReference>
<keyword evidence="3" id="KW-0812">Transmembrane</keyword>
<dbReference type="Proteomes" id="UP000230852">
    <property type="component" value="Unassembled WGS sequence"/>
</dbReference>
<dbReference type="InterPro" id="IPR006558">
    <property type="entry name" value="LamG-like"/>
</dbReference>
<dbReference type="InterPro" id="IPR013783">
    <property type="entry name" value="Ig-like_fold"/>
</dbReference>
<dbReference type="InterPro" id="IPR002909">
    <property type="entry name" value="IPT_dom"/>
</dbReference>
<evidence type="ECO:0000256" key="3">
    <source>
        <dbReference type="SAM" id="Phobius"/>
    </source>
</evidence>
<keyword evidence="3" id="KW-0472">Membrane</keyword>